<dbReference type="Pfam" id="PF02706">
    <property type="entry name" value="Wzz"/>
    <property type="match status" value="1"/>
</dbReference>
<keyword evidence="10" id="KW-1185">Reference proteome</keyword>
<keyword evidence="3 7" id="KW-0812">Transmembrane</keyword>
<comment type="caution">
    <text evidence="9">The sequence shown here is derived from an EMBL/GenBank/DDBJ whole genome shotgun (WGS) entry which is preliminary data.</text>
</comment>
<evidence type="ECO:0000256" key="7">
    <source>
        <dbReference type="SAM" id="Phobius"/>
    </source>
</evidence>
<feature type="coiled-coil region" evidence="6">
    <location>
        <begin position="200"/>
        <end position="235"/>
    </location>
</feature>
<evidence type="ECO:0000256" key="2">
    <source>
        <dbReference type="ARBA" id="ARBA00022475"/>
    </source>
</evidence>
<dbReference type="Proteomes" id="UP001595710">
    <property type="component" value="Unassembled WGS sequence"/>
</dbReference>
<evidence type="ECO:0000313" key="10">
    <source>
        <dbReference type="Proteomes" id="UP001595710"/>
    </source>
</evidence>
<evidence type="ECO:0000256" key="1">
    <source>
        <dbReference type="ARBA" id="ARBA00004651"/>
    </source>
</evidence>
<feature type="transmembrane region" description="Helical" evidence="7">
    <location>
        <begin position="349"/>
        <end position="372"/>
    </location>
</feature>
<dbReference type="InterPro" id="IPR003856">
    <property type="entry name" value="LPS_length_determ_N"/>
</dbReference>
<keyword evidence="5 7" id="KW-0472">Membrane</keyword>
<dbReference type="RefSeq" id="WP_290281719.1">
    <property type="nucleotide sequence ID" value="NZ_JAUFQI010000001.1"/>
</dbReference>
<keyword evidence="2" id="KW-1003">Cell membrane</keyword>
<feature type="domain" description="Polysaccharide chain length determinant N-terminal" evidence="8">
    <location>
        <begin position="16"/>
        <end position="105"/>
    </location>
</feature>
<evidence type="ECO:0000313" key="9">
    <source>
        <dbReference type="EMBL" id="MFC3701974.1"/>
    </source>
</evidence>
<gene>
    <name evidence="9" type="ORF">ACFOND_10010</name>
</gene>
<keyword evidence="4 7" id="KW-1133">Transmembrane helix</keyword>
<accession>A0ABV7WUG7</accession>
<proteinExistence type="predicted"/>
<keyword evidence="6" id="KW-0175">Coiled coil</keyword>
<dbReference type="InterPro" id="IPR050445">
    <property type="entry name" value="Bact_polysacc_biosynth/exp"/>
</dbReference>
<organism evidence="9 10">
    <name type="scientific">Reinekea marina</name>
    <dbReference type="NCBI Taxonomy" id="1310421"/>
    <lineage>
        <taxon>Bacteria</taxon>
        <taxon>Pseudomonadati</taxon>
        <taxon>Pseudomonadota</taxon>
        <taxon>Gammaproteobacteria</taxon>
        <taxon>Oceanospirillales</taxon>
        <taxon>Saccharospirillaceae</taxon>
        <taxon>Reinekea</taxon>
    </lineage>
</organism>
<evidence type="ECO:0000256" key="3">
    <source>
        <dbReference type="ARBA" id="ARBA00022692"/>
    </source>
</evidence>
<evidence type="ECO:0000259" key="8">
    <source>
        <dbReference type="Pfam" id="PF02706"/>
    </source>
</evidence>
<reference evidence="10" key="1">
    <citation type="journal article" date="2019" name="Int. J. Syst. Evol. Microbiol.">
        <title>The Global Catalogue of Microorganisms (GCM) 10K type strain sequencing project: providing services to taxonomists for standard genome sequencing and annotation.</title>
        <authorList>
            <consortium name="The Broad Institute Genomics Platform"/>
            <consortium name="The Broad Institute Genome Sequencing Center for Infectious Disease"/>
            <person name="Wu L."/>
            <person name="Ma J."/>
        </authorList>
    </citation>
    <scope>NUCLEOTIDE SEQUENCE [LARGE SCALE GENOMIC DNA]</scope>
    <source>
        <strain evidence="10">CECT 8288</strain>
    </source>
</reference>
<dbReference type="PANTHER" id="PTHR32309:SF16">
    <property type="entry name" value="ECA POLYSACCHARIDE CHAIN LENGTH MODULATION PROTEIN"/>
    <property type="match status" value="1"/>
</dbReference>
<sequence>MSQQDLAHLRPEPHSDEIDLGELIRNLLAQWKLICGITFLGAVMGVAIALALPKEYRVEAVFEKPSTKHIQPLLAQNLIPLSRQTILGGFLKNLQSRELIEQALEAHNALVDDKGEPLTAEQRFTIVSNIANSIRIAPATYDFIEEIKGLEAEFDEISFSILSSNPSQTALWMNELLTLASNKTTADFANDINGQRNIEIALLQTELNELKGTAIAEREQKIEHLKAALAIATELNIQEPTSWSALVHGNGNVQLLNEQPQKEEDFLKGTRVLKAELSVLQNSPIMLGDLQKVTAEVDKRTITTISPNTIKGQIATLEGFALDTANIAYVQPSVQALVPATAEKPNRKLIAIAATVLAGFFGLFIALIRLAIRKD</sequence>
<evidence type="ECO:0000256" key="4">
    <source>
        <dbReference type="ARBA" id="ARBA00022989"/>
    </source>
</evidence>
<dbReference type="SUPFAM" id="SSF160355">
    <property type="entry name" value="Bacterial polysaccharide co-polymerase-like"/>
    <property type="match status" value="1"/>
</dbReference>
<name>A0ABV7WUG7_9GAMM</name>
<evidence type="ECO:0000256" key="6">
    <source>
        <dbReference type="SAM" id="Coils"/>
    </source>
</evidence>
<protein>
    <submittedName>
        <fullName evidence="9">Wzz/FepE/Etk N-terminal domain-containing protein</fullName>
    </submittedName>
</protein>
<evidence type="ECO:0000256" key="5">
    <source>
        <dbReference type="ARBA" id="ARBA00023136"/>
    </source>
</evidence>
<comment type="subcellular location">
    <subcellularLocation>
        <location evidence="1">Cell membrane</location>
        <topology evidence="1">Multi-pass membrane protein</topology>
    </subcellularLocation>
</comment>
<feature type="transmembrane region" description="Helical" evidence="7">
    <location>
        <begin position="33"/>
        <end position="52"/>
    </location>
</feature>
<dbReference type="EMBL" id="JBHRYN010000012">
    <property type="protein sequence ID" value="MFC3701974.1"/>
    <property type="molecule type" value="Genomic_DNA"/>
</dbReference>
<dbReference type="Gene3D" id="3.30.1890.10">
    <property type="entry name" value="FepE-like"/>
    <property type="match status" value="1"/>
</dbReference>
<dbReference type="PANTHER" id="PTHR32309">
    <property type="entry name" value="TYROSINE-PROTEIN KINASE"/>
    <property type="match status" value="1"/>
</dbReference>